<dbReference type="SUPFAM" id="SSF56672">
    <property type="entry name" value="DNA/RNA polymerases"/>
    <property type="match status" value="1"/>
</dbReference>
<comment type="caution">
    <text evidence="1">The sequence shown here is derived from an EMBL/GenBank/DDBJ whole genome shotgun (WGS) entry which is preliminary data.</text>
</comment>
<sequence length="414" mass="45615">MLHDTRVVYDLEIACNRTIVGIKAVGQMPEHLVIDAPLDADTAAEIDNRLGGGREVAGYNNSGFDSYILNAALNGAEPQFLHQLAQDIITTRGPAWRVAQSYGAERCTYNELDLMNYTPRGRLKDYEGRLGLAIVDLPFDPHQPITDAQLPEVVHYLEHDLLATETLRNAVEGDVQARLVLEDMFDLPGLTKKTAANVAASIIVSEYTRANQEVEQADIKAAAQRMRNCSFAFYVPDWVREGIRGTQAEQIADQIDGTEFHVVDGVRQPLTRPWPEVITLSEEDGLEAAFGLGGVHTKDSACHYSGVSYDVASLYPHIIMHPDCTPTHLDEAQFHAIYGRLIQRRLQAKKAGDKATSNALKLVLNSAFGAYNYGYSLLYSPDAFLAITVSGQLSLLALAERARLTQPLESLVHV</sequence>
<organism evidence="1 2">
    <name type="scientific">Limnohabitans radicicola</name>
    <dbReference type="NCBI Taxonomy" id="2771427"/>
    <lineage>
        <taxon>Bacteria</taxon>
        <taxon>Pseudomonadati</taxon>
        <taxon>Pseudomonadota</taxon>
        <taxon>Betaproteobacteria</taxon>
        <taxon>Burkholderiales</taxon>
        <taxon>Comamonadaceae</taxon>
        <taxon>Limnohabitans</taxon>
    </lineage>
</organism>
<dbReference type="InterPro" id="IPR023211">
    <property type="entry name" value="DNA_pol_palm_dom_sf"/>
</dbReference>
<dbReference type="InterPro" id="IPR012337">
    <property type="entry name" value="RNaseH-like_sf"/>
</dbReference>
<dbReference type="Proteomes" id="UP000647424">
    <property type="component" value="Unassembled WGS sequence"/>
</dbReference>
<dbReference type="RefSeq" id="WP_191819775.1">
    <property type="nucleotide sequence ID" value="NZ_JACYFT010000002.1"/>
</dbReference>
<proteinExistence type="predicted"/>
<reference evidence="1" key="1">
    <citation type="submission" date="2020-09" db="EMBL/GenBank/DDBJ databases">
        <title>Genome seq and assembly of Limnohabitants sp.</title>
        <authorList>
            <person name="Chhetri G."/>
        </authorList>
    </citation>
    <scope>NUCLEOTIDE SEQUENCE</scope>
    <source>
        <strain evidence="1">JUR4</strain>
    </source>
</reference>
<dbReference type="EMBL" id="JACYFT010000002">
    <property type="protein sequence ID" value="MBD8051342.1"/>
    <property type="molecule type" value="Genomic_DNA"/>
</dbReference>
<dbReference type="SUPFAM" id="SSF53098">
    <property type="entry name" value="Ribonuclease H-like"/>
    <property type="match status" value="1"/>
</dbReference>
<keyword evidence="2" id="KW-1185">Reference proteome</keyword>
<name>A0A927FJR6_9BURK</name>
<dbReference type="Gene3D" id="3.90.1600.10">
    <property type="entry name" value="Palm domain of DNA polymerase"/>
    <property type="match status" value="1"/>
</dbReference>
<evidence type="ECO:0000313" key="2">
    <source>
        <dbReference type="Proteomes" id="UP000647424"/>
    </source>
</evidence>
<protein>
    <submittedName>
        <fullName evidence="1">Uncharacterized protein</fullName>
    </submittedName>
</protein>
<gene>
    <name evidence="1" type="ORF">IC609_12365</name>
</gene>
<dbReference type="AlphaFoldDB" id="A0A927FJR6"/>
<dbReference type="InterPro" id="IPR043502">
    <property type="entry name" value="DNA/RNA_pol_sf"/>
</dbReference>
<evidence type="ECO:0000313" key="1">
    <source>
        <dbReference type="EMBL" id="MBD8051342.1"/>
    </source>
</evidence>
<accession>A0A927FJR6</accession>